<accession>A0A2G8YCN5</accession>
<name>A0A2G8YCN5_TOXGO</name>
<proteinExistence type="predicted"/>
<comment type="caution">
    <text evidence="2">The sequence shown here is derived from an EMBL/GenBank/DDBJ whole genome shotgun (WGS) entry which is preliminary data.</text>
</comment>
<evidence type="ECO:0000313" key="3">
    <source>
        <dbReference type="Proteomes" id="UP000236343"/>
    </source>
</evidence>
<evidence type="ECO:0000313" key="2">
    <source>
        <dbReference type="EMBL" id="PIM05035.1"/>
    </source>
</evidence>
<feature type="region of interest" description="Disordered" evidence="1">
    <location>
        <begin position="212"/>
        <end position="287"/>
    </location>
</feature>
<reference evidence="2 3" key="1">
    <citation type="journal article" date="2016" name="Nat. Commun.">
        <title>Local admixture of amplified and diversified secreted pathogenesis determinants shapes mosaic Toxoplasma gondii genomes.</title>
        <authorList>
            <person name="Lorenzi H."/>
            <person name="Khan A."/>
            <person name="Behnke M.S."/>
            <person name="Namasivayam S."/>
            <person name="Swapna L.S."/>
            <person name="Hadjithomas M."/>
            <person name="Karamycheva S."/>
            <person name="Pinney D."/>
            <person name="Brunk B.P."/>
            <person name="Ajioka J.W."/>
            <person name="Ajzenberg D."/>
            <person name="Boothroyd J.C."/>
            <person name="Boyle J.P."/>
            <person name="Darde M.L."/>
            <person name="Diaz-Miranda M.A."/>
            <person name="Dubey J.P."/>
            <person name="Fritz H.M."/>
            <person name="Gennari S.M."/>
            <person name="Gregory B.D."/>
            <person name="Kim K."/>
            <person name="Saeij J.P."/>
            <person name="Su C."/>
            <person name="White M.W."/>
            <person name="Zhu X.Q."/>
            <person name="Howe D.K."/>
            <person name="Rosenthal B.M."/>
            <person name="Grigg M.E."/>
            <person name="Parkinson J."/>
            <person name="Liu L."/>
            <person name="Kissinger J.C."/>
            <person name="Roos D.S."/>
            <person name="Sibley L.D."/>
        </authorList>
    </citation>
    <scope>NUCLEOTIDE SEQUENCE [LARGE SCALE GENOMIC DNA]</scope>
    <source>
        <strain evidence="2 3">COUG</strain>
    </source>
</reference>
<dbReference type="Proteomes" id="UP000236343">
    <property type="component" value="Unassembled WGS sequence"/>
</dbReference>
<dbReference type="VEuPathDB" id="ToxoDB:TGCOUG_219110"/>
<feature type="region of interest" description="Disordered" evidence="1">
    <location>
        <begin position="1"/>
        <end position="30"/>
    </location>
</feature>
<feature type="region of interest" description="Disordered" evidence="1">
    <location>
        <begin position="86"/>
        <end position="105"/>
    </location>
</feature>
<sequence length="374" mass="41537">MLETSPTESTDDSTSSRHPHIPQDPTIVSPGNKSIAKLIQLMDQSPSFGGPEAKFPRNILPTLLRSRYRQHIGEGYRDTISTDCYSPHEQSNDTGPHAVRDRTPRKWLTDKPIPINSCWINADKQSDEAEPLTGDSNGWNNFDGSSCIHTTDMFGTGVTEADTIGLSQDHRTGHALDPHAVPGDAEETHEAVIHSTPPSTSLFADIPAIVSQLPDNKRTQQLASPSRRSRVKRVQTTTPKREPGPSHKQTQSTVESITSPSNIGGQCNIKWGKKRQTPPPLLSSRRPLQLLSSGYGGRRQLGVGNRLQSVRHLLPLLKQRPSSHAHPTKSSCRGRIVSHRETTSLREPLWKRIKYYARTAPADIRFLCNYTKNE</sequence>
<evidence type="ECO:0000256" key="1">
    <source>
        <dbReference type="SAM" id="MobiDB-lite"/>
    </source>
</evidence>
<dbReference type="AlphaFoldDB" id="A0A2G8YCN5"/>
<feature type="compositionally biased region" description="Polar residues" evidence="1">
    <location>
        <begin position="247"/>
        <end position="265"/>
    </location>
</feature>
<organism evidence="2 3">
    <name type="scientific">Toxoplasma gondii COUG</name>
    <dbReference type="NCBI Taxonomy" id="1074873"/>
    <lineage>
        <taxon>Eukaryota</taxon>
        <taxon>Sar</taxon>
        <taxon>Alveolata</taxon>
        <taxon>Apicomplexa</taxon>
        <taxon>Conoidasida</taxon>
        <taxon>Coccidia</taxon>
        <taxon>Eucoccidiorida</taxon>
        <taxon>Eimeriorina</taxon>
        <taxon>Sarcocystidae</taxon>
        <taxon>Toxoplasma</taxon>
    </lineage>
</organism>
<gene>
    <name evidence="2" type="ORF">TGCOUG_219110</name>
</gene>
<protein>
    <submittedName>
        <fullName evidence="2">Uncharacterized protein</fullName>
    </submittedName>
</protein>
<dbReference type="EMBL" id="AGQR02000218">
    <property type="protein sequence ID" value="PIM05035.1"/>
    <property type="molecule type" value="Genomic_DNA"/>
</dbReference>